<accession>A0A135V2F4</accession>
<dbReference type="Proteomes" id="UP000070121">
    <property type="component" value="Unassembled WGS sequence"/>
</dbReference>
<reference evidence="2 3" key="1">
    <citation type="submission" date="2014-02" db="EMBL/GenBank/DDBJ databases">
        <title>The genome sequence of Colletotrichum salicis CBS 607.94.</title>
        <authorList>
            <person name="Baroncelli R."/>
            <person name="Thon M.R."/>
        </authorList>
    </citation>
    <scope>NUCLEOTIDE SEQUENCE [LARGE SCALE GENOMIC DNA]</scope>
    <source>
        <strain evidence="2 3">CBS 607.94</strain>
    </source>
</reference>
<comment type="caution">
    <text evidence="2">The sequence shown here is derived from an EMBL/GenBank/DDBJ whole genome shotgun (WGS) entry which is preliminary data.</text>
</comment>
<feature type="region of interest" description="Disordered" evidence="1">
    <location>
        <begin position="1"/>
        <end position="23"/>
    </location>
</feature>
<protein>
    <submittedName>
        <fullName evidence="2">Uncharacterized protein</fullName>
    </submittedName>
</protein>
<organism evidence="2 3">
    <name type="scientific">Colletotrichum salicis</name>
    <dbReference type="NCBI Taxonomy" id="1209931"/>
    <lineage>
        <taxon>Eukaryota</taxon>
        <taxon>Fungi</taxon>
        <taxon>Dikarya</taxon>
        <taxon>Ascomycota</taxon>
        <taxon>Pezizomycotina</taxon>
        <taxon>Sordariomycetes</taxon>
        <taxon>Hypocreomycetidae</taxon>
        <taxon>Glomerellales</taxon>
        <taxon>Glomerellaceae</taxon>
        <taxon>Colletotrichum</taxon>
        <taxon>Colletotrichum acutatum species complex</taxon>
    </lineage>
</organism>
<evidence type="ECO:0000256" key="1">
    <source>
        <dbReference type="SAM" id="MobiDB-lite"/>
    </source>
</evidence>
<keyword evidence="3" id="KW-1185">Reference proteome</keyword>
<name>A0A135V2F4_9PEZI</name>
<proteinExistence type="predicted"/>
<dbReference type="AlphaFoldDB" id="A0A135V2F4"/>
<evidence type="ECO:0000313" key="2">
    <source>
        <dbReference type="EMBL" id="KXH66772.1"/>
    </source>
</evidence>
<dbReference type="EMBL" id="JFFI01000596">
    <property type="protein sequence ID" value="KXH66772.1"/>
    <property type="molecule type" value="Genomic_DNA"/>
</dbReference>
<gene>
    <name evidence="2" type="ORF">CSAL01_09847</name>
</gene>
<evidence type="ECO:0000313" key="3">
    <source>
        <dbReference type="Proteomes" id="UP000070121"/>
    </source>
</evidence>
<sequence length="66" mass="7404">MMGKIIRREKADWDGKERDEDCDTKMGVDHAKEFAEAQKAAQAEFQEALEQKMKELGITGTAGFLA</sequence>